<accession>A0A1V1NS24</accession>
<sequence length="197" mass="22059">MTRPLPFRGLSFGWSKTENYGANNSGSLFIDTTAVTDFPESAWARWSIAGGAGQTYIKIEEGYQYQVIARLKFERNSDYIPINFGYFNLNTTAINKEYMAKQINDYYGAWASQHNVPLLCGEFGLGSPANIDGNPSPGSQEDQKAWISDMAAIFAAGNQGWLYHSYKNYSGDRGDQFGLYDSGFKNDELISILKEKF</sequence>
<dbReference type="InterPro" id="IPR017853">
    <property type="entry name" value="GH"/>
</dbReference>
<dbReference type="EMBL" id="ATBP01002871">
    <property type="protein sequence ID" value="ETR65392.1"/>
    <property type="molecule type" value="Genomic_DNA"/>
</dbReference>
<organism evidence="1 2">
    <name type="scientific">Candidatus Magnetoglobus multicellularis str. Araruama</name>
    <dbReference type="NCBI Taxonomy" id="890399"/>
    <lineage>
        <taxon>Bacteria</taxon>
        <taxon>Pseudomonadati</taxon>
        <taxon>Thermodesulfobacteriota</taxon>
        <taxon>Desulfobacteria</taxon>
        <taxon>Desulfobacterales</taxon>
        <taxon>Desulfobacteraceae</taxon>
        <taxon>Candidatus Magnetoglobus</taxon>
    </lineage>
</organism>
<dbReference type="Proteomes" id="UP000189670">
    <property type="component" value="Unassembled WGS sequence"/>
</dbReference>
<dbReference type="AlphaFoldDB" id="A0A1V1NS24"/>
<evidence type="ECO:0000313" key="1">
    <source>
        <dbReference type="EMBL" id="ETR65392.1"/>
    </source>
</evidence>
<dbReference type="SUPFAM" id="SSF51445">
    <property type="entry name" value="(Trans)glycosidases"/>
    <property type="match status" value="1"/>
</dbReference>
<comment type="caution">
    <text evidence="1">The sequence shown here is derived from an EMBL/GenBank/DDBJ whole genome shotgun (WGS) entry which is preliminary data.</text>
</comment>
<gene>
    <name evidence="1" type="ORF">OMM_06059</name>
</gene>
<dbReference type="Gene3D" id="3.20.20.80">
    <property type="entry name" value="Glycosidases"/>
    <property type="match status" value="1"/>
</dbReference>
<proteinExistence type="predicted"/>
<reference evidence="2" key="1">
    <citation type="submission" date="2012-11" db="EMBL/GenBank/DDBJ databases">
        <authorList>
            <person name="Lucero-Rivera Y.E."/>
            <person name="Tovar-Ramirez D."/>
        </authorList>
    </citation>
    <scope>NUCLEOTIDE SEQUENCE [LARGE SCALE GENOMIC DNA]</scope>
    <source>
        <strain evidence="2">Araruama</strain>
    </source>
</reference>
<protein>
    <recommendedName>
        <fullName evidence="3">Glycoside hydrolase family 5 domain-containing protein</fullName>
    </recommendedName>
</protein>
<evidence type="ECO:0008006" key="3">
    <source>
        <dbReference type="Google" id="ProtNLM"/>
    </source>
</evidence>
<name>A0A1V1NS24_9BACT</name>
<evidence type="ECO:0000313" key="2">
    <source>
        <dbReference type="Proteomes" id="UP000189670"/>
    </source>
</evidence>